<dbReference type="PANTHER" id="PTHR34580">
    <property type="match status" value="1"/>
</dbReference>
<evidence type="ECO:0000256" key="1">
    <source>
        <dbReference type="ARBA" id="ARBA00023015"/>
    </source>
</evidence>
<accession>A0A6J4UF47</accession>
<dbReference type="InterPro" id="IPR057727">
    <property type="entry name" value="WCX_dom"/>
</dbReference>
<dbReference type="Pfam" id="PF08279">
    <property type="entry name" value="HTH_11"/>
    <property type="match status" value="1"/>
</dbReference>
<dbReference type="PROSITE" id="PS51000">
    <property type="entry name" value="HTH_DEOR_2"/>
    <property type="match status" value="1"/>
</dbReference>
<protein>
    <submittedName>
        <fullName evidence="4">Transcriptional regulator, DeoR family</fullName>
    </submittedName>
</protein>
<dbReference type="PROSITE" id="PS52050">
    <property type="entry name" value="WYL"/>
    <property type="match status" value="1"/>
</dbReference>
<keyword evidence="1" id="KW-0805">Transcription regulation</keyword>
<sequence>MRADRLLSLLLLLQTRGRLTAQDLADTLEVSVRTIYRDVEALSATGVPIYADRGPTGGYRLLDGYRTRLTGLTGNEAGSLFLAGLPGAAADLGLGSVLAAAQLKLLAALPSPLREQAGRIQERFHLDAPGWFRDTEGTPHLTAVARAVWEARAIRVRYRRAGRAGEVTRRLEPLGMVLKGGDWYLLARAEGQIRTYRIARLLALELLDDHFARPADFDLAAHWQTRARRFEAGSYRGEATVRLGPRARELLPYVAAPAVNRAVAAAANPPDGAGWLTATIPIESLDHAIGDLLKLGAEVEVLAPPELRDRMAETVEALARRYRE</sequence>
<dbReference type="Pfam" id="PF13280">
    <property type="entry name" value="WYL"/>
    <property type="match status" value="1"/>
</dbReference>
<dbReference type="InterPro" id="IPR026881">
    <property type="entry name" value="WYL_dom"/>
</dbReference>
<dbReference type="InterPro" id="IPR051534">
    <property type="entry name" value="CBASS_pafABC_assoc_protein"/>
</dbReference>
<evidence type="ECO:0000256" key="2">
    <source>
        <dbReference type="ARBA" id="ARBA00023163"/>
    </source>
</evidence>
<dbReference type="EMBL" id="CADCWN010000015">
    <property type="protein sequence ID" value="CAA9549093.1"/>
    <property type="molecule type" value="Genomic_DNA"/>
</dbReference>
<feature type="domain" description="HTH deoR-type" evidence="3">
    <location>
        <begin position="2"/>
        <end position="57"/>
    </location>
</feature>
<dbReference type="InterPro" id="IPR036388">
    <property type="entry name" value="WH-like_DNA-bd_sf"/>
</dbReference>
<dbReference type="InterPro" id="IPR036390">
    <property type="entry name" value="WH_DNA-bd_sf"/>
</dbReference>
<dbReference type="PANTHER" id="PTHR34580:SF1">
    <property type="entry name" value="PROTEIN PAFC"/>
    <property type="match status" value="1"/>
</dbReference>
<name>A0A6J4UF47_9BACT</name>
<dbReference type="SUPFAM" id="SSF46785">
    <property type="entry name" value="Winged helix' DNA-binding domain"/>
    <property type="match status" value="1"/>
</dbReference>
<keyword evidence="2" id="KW-0804">Transcription</keyword>
<dbReference type="AlphaFoldDB" id="A0A6J4UF47"/>
<evidence type="ECO:0000259" key="3">
    <source>
        <dbReference type="PROSITE" id="PS51000"/>
    </source>
</evidence>
<proteinExistence type="predicted"/>
<dbReference type="GO" id="GO:0003700">
    <property type="term" value="F:DNA-binding transcription factor activity"/>
    <property type="evidence" value="ECO:0007669"/>
    <property type="project" value="InterPro"/>
</dbReference>
<reference evidence="4" key="1">
    <citation type="submission" date="2020-02" db="EMBL/GenBank/DDBJ databases">
        <authorList>
            <person name="Meier V. D."/>
        </authorList>
    </citation>
    <scope>NUCLEOTIDE SEQUENCE</scope>
    <source>
        <strain evidence="4">AVDCRST_MAG18</strain>
    </source>
</reference>
<gene>
    <name evidence="4" type="ORF">AVDCRST_MAG18-142</name>
</gene>
<evidence type="ECO:0000313" key="4">
    <source>
        <dbReference type="EMBL" id="CAA9549093.1"/>
    </source>
</evidence>
<dbReference type="InterPro" id="IPR001034">
    <property type="entry name" value="DeoR_HTH"/>
</dbReference>
<dbReference type="PIRSF" id="PIRSF016838">
    <property type="entry name" value="PafC"/>
    <property type="match status" value="1"/>
</dbReference>
<organism evidence="4">
    <name type="scientific">uncultured Thermomicrobiales bacterium</name>
    <dbReference type="NCBI Taxonomy" id="1645740"/>
    <lineage>
        <taxon>Bacteria</taxon>
        <taxon>Pseudomonadati</taxon>
        <taxon>Thermomicrobiota</taxon>
        <taxon>Thermomicrobia</taxon>
        <taxon>Thermomicrobiales</taxon>
        <taxon>environmental samples</taxon>
    </lineage>
</organism>
<dbReference type="Pfam" id="PF25583">
    <property type="entry name" value="WCX"/>
    <property type="match status" value="1"/>
</dbReference>
<dbReference type="InterPro" id="IPR028349">
    <property type="entry name" value="PafC-like"/>
</dbReference>
<dbReference type="Gene3D" id="1.10.10.10">
    <property type="entry name" value="Winged helix-like DNA-binding domain superfamily/Winged helix DNA-binding domain"/>
    <property type="match status" value="1"/>
</dbReference>
<dbReference type="InterPro" id="IPR013196">
    <property type="entry name" value="HTH_11"/>
</dbReference>